<comment type="caution">
    <text evidence="2">The sequence shown here is derived from an EMBL/GenBank/DDBJ whole genome shotgun (WGS) entry which is preliminary data.</text>
</comment>
<evidence type="ECO:0000256" key="1">
    <source>
        <dbReference type="SAM" id="MobiDB-lite"/>
    </source>
</evidence>
<gene>
    <name evidence="2" type="ORF">E1B28_000146</name>
</gene>
<dbReference type="Proteomes" id="UP001049176">
    <property type="component" value="Chromosome 1"/>
</dbReference>
<dbReference type="EMBL" id="CM032181">
    <property type="protein sequence ID" value="KAG7098178.1"/>
    <property type="molecule type" value="Genomic_DNA"/>
</dbReference>
<dbReference type="OrthoDB" id="2955847at2759"/>
<sequence length="134" mass="16061">MFDHQNTQSWVELHKGIAQWMSSFVQQRHHTQDWEWGQEAYWMAFAATYTNFPTANWPSWDTTVELEGPFIQGWFYRGHKSTYNVHLEYSEEGSEDSEDSEDLDKGTPDRDRNVQKDLWQRFCVHVWSGYSIFI</sequence>
<proteinExistence type="predicted"/>
<evidence type="ECO:0000313" key="2">
    <source>
        <dbReference type="EMBL" id="KAG7098178.1"/>
    </source>
</evidence>
<organism evidence="2 3">
    <name type="scientific">Marasmius oreades</name>
    <name type="common">fairy-ring Marasmius</name>
    <dbReference type="NCBI Taxonomy" id="181124"/>
    <lineage>
        <taxon>Eukaryota</taxon>
        <taxon>Fungi</taxon>
        <taxon>Dikarya</taxon>
        <taxon>Basidiomycota</taxon>
        <taxon>Agaricomycotina</taxon>
        <taxon>Agaricomycetes</taxon>
        <taxon>Agaricomycetidae</taxon>
        <taxon>Agaricales</taxon>
        <taxon>Marasmiineae</taxon>
        <taxon>Marasmiaceae</taxon>
        <taxon>Marasmius</taxon>
    </lineage>
</organism>
<dbReference type="GeneID" id="66069222"/>
<evidence type="ECO:0000313" key="3">
    <source>
        <dbReference type="Proteomes" id="UP001049176"/>
    </source>
</evidence>
<accession>A0A9P7V0T2</accession>
<feature type="compositionally biased region" description="Acidic residues" evidence="1">
    <location>
        <begin position="90"/>
        <end position="102"/>
    </location>
</feature>
<dbReference type="AlphaFoldDB" id="A0A9P7V0T2"/>
<name>A0A9P7V0T2_9AGAR</name>
<feature type="region of interest" description="Disordered" evidence="1">
    <location>
        <begin position="90"/>
        <end position="110"/>
    </location>
</feature>
<dbReference type="KEGG" id="more:E1B28_000146"/>
<reference evidence="2" key="1">
    <citation type="journal article" date="2021" name="Genome Biol. Evol.">
        <title>The assembled and annotated genome of the fairy-ring fungus Marasmius oreades.</title>
        <authorList>
            <person name="Hiltunen M."/>
            <person name="Ament-Velasquez S.L."/>
            <person name="Johannesson H."/>
        </authorList>
    </citation>
    <scope>NUCLEOTIDE SEQUENCE</scope>
    <source>
        <strain evidence="2">03SP1</strain>
    </source>
</reference>
<dbReference type="RefSeq" id="XP_043014648.1">
    <property type="nucleotide sequence ID" value="XM_043145948.1"/>
</dbReference>
<protein>
    <submittedName>
        <fullName evidence="2">Uncharacterized protein</fullName>
    </submittedName>
</protein>
<keyword evidence="3" id="KW-1185">Reference proteome</keyword>